<dbReference type="KEGG" id="dpg:DESPIGER_1825"/>
<accession>A0A1K1LJJ7</accession>
<dbReference type="PROSITE" id="PS51257">
    <property type="entry name" value="PROKAR_LIPOPROTEIN"/>
    <property type="match status" value="1"/>
</dbReference>
<keyword evidence="2" id="KW-1185">Reference proteome</keyword>
<evidence type="ECO:0000313" key="2">
    <source>
        <dbReference type="Proteomes" id="UP000186323"/>
    </source>
</evidence>
<gene>
    <name evidence="1" type="ORF">DESPIGER_1825</name>
</gene>
<dbReference type="EMBL" id="LT630450">
    <property type="protein sequence ID" value="SFV73654.1"/>
    <property type="molecule type" value="Genomic_DNA"/>
</dbReference>
<dbReference type="Proteomes" id="UP000186323">
    <property type="component" value="Chromosome I"/>
</dbReference>
<proteinExistence type="predicted"/>
<dbReference type="AlphaFoldDB" id="A0A1K1LJJ7"/>
<organism evidence="1 2">
    <name type="scientific">Desulfovibrio piger</name>
    <dbReference type="NCBI Taxonomy" id="901"/>
    <lineage>
        <taxon>Bacteria</taxon>
        <taxon>Pseudomonadati</taxon>
        <taxon>Thermodesulfobacteriota</taxon>
        <taxon>Desulfovibrionia</taxon>
        <taxon>Desulfovibrionales</taxon>
        <taxon>Desulfovibrionaceae</taxon>
        <taxon>Desulfovibrio</taxon>
    </lineage>
</organism>
<evidence type="ECO:0000313" key="1">
    <source>
        <dbReference type="EMBL" id="SFV73654.1"/>
    </source>
</evidence>
<protein>
    <submittedName>
        <fullName evidence="1">Uncharacterized protein</fullName>
    </submittedName>
</protein>
<sequence length="44" mass="4990">MRFPTLLFPAMSVSCCSLCRKTKGKKCSEKYHKVSWPRKAAGRA</sequence>
<name>A0A1K1LJJ7_9BACT</name>
<reference evidence="2" key="1">
    <citation type="submission" date="2016-10" db="EMBL/GenBank/DDBJ databases">
        <authorList>
            <person name="Wegmann U."/>
        </authorList>
    </citation>
    <scope>NUCLEOTIDE SEQUENCE [LARGE SCALE GENOMIC DNA]</scope>
</reference>